<reference evidence="2 3" key="1">
    <citation type="submission" date="2020-08" db="EMBL/GenBank/DDBJ databases">
        <title>Sequencing the genomes of 1000 actinobacteria strains.</title>
        <authorList>
            <person name="Klenk H.-P."/>
        </authorList>
    </citation>
    <scope>NUCLEOTIDE SEQUENCE [LARGE SCALE GENOMIC DNA]</scope>
    <source>
        <strain evidence="2 3">DSM 105369</strain>
    </source>
</reference>
<feature type="domain" description="MbtH-like" evidence="1">
    <location>
        <begin position="1"/>
        <end position="51"/>
    </location>
</feature>
<dbReference type="Gene3D" id="3.90.820.10">
    <property type="entry name" value="Structural Genomics, Unknown Function 30-nov-00 1gh9 Mol_id"/>
    <property type="match status" value="1"/>
</dbReference>
<name>A0A839NCG5_9MICO</name>
<dbReference type="InterPro" id="IPR038020">
    <property type="entry name" value="MbtH-like_sf"/>
</dbReference>
<evidence type="ECO:0000259" key="1">
    <source>
        <dbReference type="SMART" id="SM00923"/>
    </source>
</evidence>
<gene>
    <name evidence="2" type="ORF">FHU39_004019</name>
</gene>
<comment type="caution">
    <text evidence="2">The sequence shown here is derived from an EMBL/GenBank/DDBJ whole genome shotgun (WGS) entry which is preliminary data.</text>
</comment>
<accession>A0A839NCG5</accession>
<dbReference type="RefSeq" id="WP_183322446.1">
    <property type="nucleotide sequence ID" value="NZ_JACHVQ010000004.1"/>
</dbReference>
<proteinExistence type="predicted"/>
<organism evidence="2 3">
    <name type="scientific">Flexivirga oryzae</name>
    <dbReference type="NCBI Taxonomy" id="1794944"/>
    <lineage>
        <taxon>Bacteria</taxon>
        <taxon>Bacillati</taxon>
        <taxon>Actinomycetota</taxon>
        <taxon>Actinomycetes</taxon>
        <taxon>Micrococcales</taxon>
        <taxon>Dermacoccaceae</taxon>
        <taxon>Flexivirga</taxon>
    </lineage>
</organism>
<protein>
    <submittedName>
        <fullName evidence="2">Uncharacterized protein YbdZ (MbtH family)</fullName>
    </submittedName>
</protein>
<evidence type="ECO:0000313" key="2">
    <source>
        <dbReference type="EMBL" id="MBB2893983.1"/>
    </source>
</evidence>
<dbReference type="EMBL" id="JACHVQ010000004">
    <property type="protein sequence ID" value="MBB2893983.1"/>
    <property type="molecule type" value="Genomic_DNA"/>
</dbReference>
<dbReference type="Proteomes" id="UP000559182">
    <property type="component" value="Unassembled WGS sequence"/>
</dbReference>
<dbReference type="Pfam" id="PF03621">
    <property type="entry name" value="MbtH"/>
    <property type="match status" value="1"/>
</dbReference>
<keyword evidence="3" id="KW-1185">Reference proteome</keyword>
<evidence type="ECO:0000313" key="3">
    <source>
        <dbReference type="Proteomes" id="UP000559182"/>
    </source>
</evidence>
<dbReference type="InterPro" id="IPR005153">
    <property type="entry name" value="MbtH-like_dom"/>
</dbReference>
<dbReference type="AlphaFoldDB" id="A0A839NCG5"/>
<dbReference type="SUPFAM" id="SSF160582">
    <property type="entry name" value="MbtH-like"/>
    <property type="match status" value="1"/>
</dbReference>
<sequence length="64" mass="7175">MSGTPDTELYFVLIGRVGRCTIWPCAAQIPVDWRVAFGPDTHAQCVAYVERHRGDKPTLAAHHR</sequence>
<dbReference type="SMART" id="SM00923">
    <property type="entry name" value="MbtH"/>
    <property type="match status" value="1"/>
</dbReference>